<dbReference type="CDD" id="cd05254">
    <property type="entry name" value="dTDP_HR_like_SDR_e"/>
    <property type="match status" value="1"/>
</dbReference>
<dbReference type="AlphaFoldDB" id="A0A381W3S8"/>
<dbReference type="InterPro" id="IPR029903">
    <property type="entry name" value="RmlD-like-bd"/>
</dbReference>
<dbReference type="PANTHER" id="PTHR10491">
    <property type="entry name" value="DTDP-4-DEHYDRORHAMNOSE REDUCTASE"/>
    <property type="match status" value="1"/>
</dbReference>
<dbReference type="Gene3D" id="3.40.50.720">
    <property type="entry name" value="NAD(P)-binding Rossmann-like Domain"/>
    <property type="match status" value="1"/>
</dbReference>
<dbReference type="InterPro" id="IPR036291">
    <property type="entry name" value="NAD(P)-bd_dom_sf"/>
</dbReference>
<gene>
    <name evidence="2" type="ORF">METZ01_LOCUS100044</name>
</gene>
<dbReference type="PANTHER" id="PTHR10491:SF4">
    <property type="entry name" value="METHIONINE ADENOSYLTRANSFERASE 2 SUBUNIT BETA"/>
    <property type="match status" value="1"/>
</dbReference>
<evidence type="ECO:0000313" key="2">
    <source>
        <dbReference type="EMBL" id="SVA47190.1"/>
    </source>
</evidence>
<reference evidence="2" key="1">
    <citation type="submission" date="2018-05" db="EMBL/GenBank/DDBJ databases">
        <authorList>
            <person name="Lanie J.A."/>
            <person name="Ng W.-L."/>
            <person name="Kazmierczak K.M."/>
            <person name="Andrzejewski T.M."/>
            <person name="Davidsen T.M."/>
            <person name="Wayne K.J."/>
            <person name="Tettelin H."/>
            <person name="Glass J.I."/>
            <person name="Rusch D."/>
            <person name="Podicherti R."/>
            <person name="Tsui H.-C.T."/>
            <person name="Winkler M.E."/>
        </authorList>
    </citation>
    <scope>NUCLEOTIDE SEQUENCE</scope>
</reference>
<accession>A0A381W3S8</accession>
<feature type="domain" description="RmlD-like substrate binding" evidence="1">
    <location>
        <begin position="2"/>
        <end position="274"/>
    </location>
</feature>
<name>A0A381W3S8_9ZZZZ</name>
<dbReference type="Gene3D" id="3.90.25.10">
    <property type="entry name" value="UDP-galactose 4-epimerase, domain 1"/>
    <property type="match status" value="1"/>
</dbReference>
<evidence type="ECO:0000259" key="1">
    <source>
        <dbReference type="Pfam" id="PF04321"/>
    </source>
</evidence>
<dbReference type="Pfam" id="PF04321">
    <property type="entry name" value="RmlD_sub_bind"/>
    <property type="match status" value="1"/>
</dbReference>
<organism evidence="2">
    <name type="scientific">marine metagenome</name>
    <dbReference type="NCBI Taxonomy" id="408172"/>
    <lineage>
        <taxon>unclassified sequences</taxon>
        <taxon>metagenomes</taxon>
        <taxon>ecological metagenomes</taxon>
    </lineage>
</organism>
<sequence length="277" mass="30646">MGSAVSKRLSKDSKIIRTGRSIPHDGQGIILDILNQIHFKDVIDATEPDVVIHLAAMTGVDDCQLNPKLAKEINIAGVQHLCDSFKGKIIHLSTDYVFDGKNGPYSELDTVCPISVYGETKLAAERILLNHDQNNLIIRGNVLYGDSSNTDASFLNWVVNSLKDGQEIRVVNDQFNNPTWTKSMADIISLCIQNDLSGIVHWGDADYLNRFDFAIKIAEKFELNSKLIKPIITTELNQPAPRPLKSGLKSDKLIEVLDVVPPSIDDCLDAILEKNAK</sequence>
<dbReference type="SUPFAM" id="SSF51735">
    <property type="entry name" value="NAD(P)-binding Rossmann-fold domains"/>
    <property type="match status" value="1"/>
</dbReference>
<dbReference type="InterPro" id="IPR005913">
    <property type="entry name" value="dTDP_dehydrorham_reduct"/>
</dbReference>
<proteinExistence type="predicted"/>
<protein>
    <recommendedName>
        <fullName evidence="1">RmlD-like substrate binding domain-containing protein</fullName>
    </recommendedName>
</protein>
<dbReference type="EMBL" id="UINC01010624">
    <property type="protein sequence ID" value="SVA47190.1"/>
    <property type="molecule type" value="Genomic_DNA"/>
</dbReference>